<keyword evidence="1" id="KW-0732">Signal</keyword>
<evidence type="ECO:0008006" key="4">
    <source>
        <dbReference type="Google" id="ProtNLM"/>
    </source>
</evidence>
<organism evidence="2 3">
    <name type="scientific">Tangfeifania diversioriginum</name>
    <dbReference type="NCBI Taxonomy" id="1168035"/>
    <lineage>
        <taxon>Bacteria</taxon>
        <taxon>Pseudomonadati</taxon>
        <taxon>Bacteroidota</taxon>
        <taxon>Bacteroidia</taxon>
        <taxon>Marinilabiliales</taxon>
        <taxon>Prolixibacteraceae</taxon>
        <taxon>Tangfeifania</taxon>
    </lineage>
</organism>
<dbReference type="EMBL" id="FQZE01000023">
    <property type="protein sequence ID" value="SHJ59455.1"/>
    <property type="molecule type" value="Genomic_DNA"/>
</dbReference>
<proteinExistence type="predicted"/>
<protein>
    <recommendedName>
        <fullName evidence="4">DUF5020 domain-containing protein</fullName>
    </recommendedName>
</protein>
<feature type="chain" id="PRO_5012838974" description="DUF5020 domain-containing protein" evidence="1">
    <location>
        <begin position="21"/>
        <end position="227"/>
    </location>
</feature>
<evidence type="ECO:0000313" key="3">
    <source>
        <dbReference type="Proteomes" id="UP000184050"/>
    </source>
</evidence>
<evidence type="ECO:0000256" key="1">
    <source>
        <dbReference type="SAM" id="SignalP"/>
    </source>
</evidence>
<dbReference type="RefSeq" id="WP_073170923.1">
    <property type="nucleotide sequence ID" value="NZ_FQZE01000023.1"/>
</dbReference>
<keyword evidence="3" id="KW-1185">Reference proteome</keyword>
<evidence type="ECO:0000313" key="2">
    <source>
        <dbReference type="EMBL" id="SHJ59455.1"/>
    </source>
</evidence>
<accession>A0A1M6KKJ6</accession>
<dbReference type="Proteomes" id="UP000184050">
    <property type="component" value="Unassembled WGS sequence"/>
</dbReference>
<name>A0A1M6KKJ6_9BACT</name>
<dbReference type="Pfam" id="PF16412">
    <property type="entry name" value="DUF5020"/>
    <property type="match status" value="1"/>
</dbReference>
<dbReference type="AlphaFoldDB" id="A0A1M6KKJ6"/>
<dbReference type="OrthoDB" id="1007128at2"/>
<gene>
    <name evidence="2" type="ORF">SAMN05444280_12381</name>
</gene>
<sequence>MRKILLVFVFAATAFLTTNAQNIQLHYDLGEGRKFFTSTVEMFRPDSWGSTFFFIDMDYSADTRGIDNGISLAYWEIARAFKWNETQKIMPRVEYNGGVMALSADNFIPIENVYIAGLERTWASADFSKIFTLQTNYKYIQGKEKASFQLTGVWTIQMLENKLTFTGFADFWKEEMFWGTDFRFLSEPQLWYNFNKNFSLGTEIELSSNFGKKGFDIMPTIGAKVTF</sequence>
<reference evidence="2 3" key="1">
    <citation type="submission" date="2016-11" db="EMBL/GenBank/DDBJ databases">
        <authorList>
            <person name="Jaros S."/>
            <person name="Januszkiewicz K."/>
            <person name="Wedrychowicz H."/>
        </authorList>
    </citation>
    <scope>NUCLEOTIDE SEQUENCE [LARGE SCALE GENOMIC DNA]</scope>
    <source>
        <strain evidence="2 3">DSM 27063</strain>
    </source>
</reference>
<dbReference type="STRING" id="1168035.SAMN05444280_12381"/>
<feature type="signal peptide" evidence="1">
    <location>
        <begin position="1"/>
        <end position="20"/>
    </location>
</feature>